<feature type="transmembrane region" description="Helical" evidence="2">
    <location>
        <begin position="184"/>
        <end position="207"/>
    </location>
</feature>
<dbReference type="EMBL" id="BNEC01000005">
    <property type="protein sequence ID" value="GHI73370.1"/>
    <property type="molecule type" value="Genomic_DNA"/>
</dbReference>
<keyword evidence="2" id="KW-0812">Transmembrane</keyword>
<evidence type="ECO:0000313" key="3">
    <source>
        <dbReference type="EMBL" id="GHI73370.1"/>
    </source>
</evidence>
<dbReference type="GeneID" id="95591601"/>
<comment type="caution">
    <text evidence="3">The sequence shown here is derived from an EMBL/GenBank/DDBJ whole genome shotgun (WGS) entry which is preliminary data.</text>
</comment>
<gene>
    <name evidence="3" type="ORF">Snoj_72880</name>
</gene>
<name>A0ABQ3SZ13_9ACTN</name>
<keyword evidence="2" id="KW-0472">Membrane</keyword>
<sequence>MTAPSRLVPVVFRGLIAAAAVAGAAIDLAYGSVPVVLSYFTIWTNILVAVVLGLSAARARQRRPDVAPLYRGGALLFILITGLVFHLVLANPASPFNVVAELDRLTGARAVAVADQLLHTVTPAGALLDFLLLTTPRTLRPRHAALWLAYPLTYVTFALLRGALLAPGTARRYTYPFIDAARYGYAHVTLNALVLGAAFYALGLALVTADRFRPTPPLAPRPLRENRISSPARGPLK</sequence>
<accession>A0ABQ3SZ13</accession>
<reference evidence="4" key="1">
    <citation type="submission" date="2023-07" db="EMBL/GenBank/DDBJ databases">
        <title>Whole genome shotgun sequence of Streptomyces nojiriensis NBRC 13794.</title>
        <authorList>
            <person name="Komaki H."/>
            <person name="Tamura T."/>
        </authorList>
    </citation>
    <scope>NUCLEOTIDE SEQUENCE [LARGE SCALE GENOMIC DNA]</scope>
    <source>
        <strain evidence="4">NBRC 13794</strain>
    </source>
</reference>
<dbReference type="RefSeq" id="WP_189743862.1">
    <property type="nucleotide sequence ID" value="NZ_BMRL01000014.1"/>
</dbReference>
<feature type="transmembrane region" description="Helical" evidence="2">
    <location>
        <begin position="7"/>
        <end position="30"/>
    </location>
</feature>
<feature type="region of interest" description="Disordered" evidence="1">
    <location>
        <begin position="217"/>
        <end position="237"/>
    </location>
</feature>
<feature type="transmembrane region" description="Helical" evidence="2">
    <location>
        <begin position="69"/>
        <end position="90"/>
    </location>
</feature>
<keyword evidence="2" id="KW-1133">Transmembrane helix</keyword>
<proteinExistence type="predicted"/>
<evidence type="ECO:0000256" key="2">
    <source>
        <dbReference type="SAM" id="Phobius"/>
    </source>
</evidence>
<dbReference type="InterPro" id="IPR049713">
    <property type="entry name" value="Pr6Pr-like"/>
</dbReference>
<protein>
    <recommendedName>
        <fullName evidence="5">Integral membrane regulator</fullName>
    </recommendedName>
</protein>
<keyword evidence="4" id="KW-1185">Reference proteome</keyword>
<feature type="transmembrane region" description="Helical" evidence="2">
    <location>
        <begin position="144"/>
        <end position="164"/>
    </location>
</feature>
<organism evidence="3 4">
    <name type="scientific">Streptomyces nojiriensis</name>
    <dbReference type="NCBI Taxonomy" id="66374"/>
    <lineage>
        <taxon>Bacteria</taxon>
        <taxon>Bacillati</taxon>
        <taxon>Actinomycetota</taxon>
        <taxon>Actinomycetes</taxon>
        <taxon>Kitasatosporales</taxon>
        <taxon>Streptomycetaceae</taxon>
        <taxon>Streptomyces</taxon>
    </lineage>
</organism>
<evidence type="ECO:0000256" key="1">
    <source>
        <dbReference type="SAM" id="MobiDB-lite"/>
    </source>
</evidence>
<dbReference type="NCBIfam" id="NF038065">
    <property type="entry name" value="Pr6Pr"/>
    <property type="match status" value="1"/>
</dbReference>
<evidence type="ECO:0000313" key="4">
    <source>
        <dbReference type="Proteomes" id="UP000613974"/>
    </source>
</evidence>
<feature type="transmembrane region" description="Helical" evidence="2">
    <location>
        <begin position="36"/>
        <end position="57"/>
    </location>
</feature>
<dbReference type="Proteomes" id="UP000613974">
    <property type="component" value="Unassembled WGS sequence"/>
</dbReference>
<evidence type="ECO:0008006" key="5">
    <source>
        <dbReference type="Google" id="ProtNLM"/>
    </source>
</evidence>